<proteinExistence type="predicted"/>
<dbReference type="Proteomes" id="UP001595632">
    <property type="component" value="Unassembled WGS sequence"/>
</dbReference>
<organism evidence="1 2">
    <name type="scientific">Psychromarinibacter halotolerans</name>
    <dbReference type="NCBI Taxonomy" id="1775175"/>
    <lineage>
        <taxon>Bacteria</taxon>
        <taxon>Pseudomonadati</taxon>
        <taxon>Pseudomonadota</taxon>
        <taxon>Alphaproteobacteria</taxon>
        <taxon>Rhodobacterales</taxon>
        <taxon>Paracoccaceae</taxon>
        <taxon>Psychromarinibacter</taxon>
    </lineage>
</organism>
<evidence type="ECO:0000313" key="2">
    <source>
        <dbReference type="Proteomes" id="UP001595632"/>
    </source>
</evidence>
<protein>
    <submittedName>
        <fullName evidence="1">Uncharacterized protein</fullName>
    </submittedName>
</protein>
<gene>
    <name evidence="1" type="ORF">ACFOGP_05865</name>
</gene>
<reference evidence="2" key="1">
    <citation type="journal article" date="2019" name="Int. J. Syst. Evol. Microbiol.">
        <title>The Global Catalogue of Microorganisms (GCM) 10K type strain sequencing project: providing services to taxonomists for standard genome sequencing and annotation.</title>
        <authorList>
            <consortium name="The Broad Institute Genomics Platform"/>
            <consortium name="The Broad Institute Genome Sequencing Center for Infectious Disease"/>
            <person name="Wu L."/>
            <person name="Ma J."/>
        </authorList>
    </citation>
    <scope>NUCLEOTIDE SEQUENCE [LARGE SCALE GENOMIC DNA]</scope>
    <source>
        <strain evidence="2">KCTC 52366</strain>
    </source>
</reference>
<dbReference type="RefSeq" id="WP_379560305.1">
    <property type="nucleotide sequence ID" value="NZ_JBHRTB010000010.1"/>
</dbReference>
<dbReference type="EMBL" id="JBHRTB010000010">
    <property type="protein sequence ID" value="MFC3142225.1"/>
    <property type="molecule type" value="Genomic_DNA"/>
</dbReference>
<name>A0ABV7GQ26_9RHOB</name>
<dbReference type="Gene3D" id="3.20.20.80">
    <property type="entry name" value="Glycosidases"/>
    <property type="match status" value="1"/>
</dbReference>
<evidence type="ECO:0000313" key="1">
    <source>
        <dbReference type="EMBL" id="MFC3142225.1"/>
    </source>
</evidence>
<comment type="caution">
    <text evidence="1">The sequence shown here is derived from an EMBL/GenBank/DDBJ whole genome shotgun (WGS) entry which is preliminary data.</text>
</comment>
<keyword evidence="2" id="KW-1185">Reference proteome</keyword>
<sequence>MAEPAPYRAMYAYTWDLVDAGPDAFVDEMAGIGVNTVAVAASYHAGKFIRPKGTSGKVYFPEDGVAHCRVNPGKYGKIKPVIGELAQSDDVMGRMCDHGGLTVQAWTVLLHNSRIGALHPEAVTRNVYGDPLHYSLCPSAPEVREYAVTLCADIADSYDIAGLSLETPGWLPYRHGYHHEFALIGDSPRCEFYLGLCFCANCKKVAQAAGIDVEALEARVKTRIESALSAAEETDPATDRLWLENDLLLDPELAAYIRMRNEIVTSLVAEIRGGVRKDATVHIIPSVNQPLALSWMEGSDLAGIDKACDGLEVCFYSKAALVDHAMVSQHIGHSDMRVVLRPTSAEHRDEGTFAATVAGFADAGVDGFAFYNYGHMRQSGLDRIGRALAAI</sequence>
<accession>A0ABV7GQ26</accession>